<evidence type="ECO:0000256" key="2">
    <source>
        <dbReference type="SAM" id="MobiDB-lite"/>
    </source>
</evidence>
<feature type="domain" description="GATOR2 complex protein MIO zinc-ribbon like" evidence="3">
    <location>
        <begin position="3309"/>
        <end position="3385"/>
    </location>
</feature>
<evidence type="ECO:0000313" key="4">
    <source>
        <dbReference type="EnsemblMetazoa" id="PPA46913.1"/>
    </source>
</evidence>
<feature type="compositionally biased region" description="Acidic residues" evidence="2">
    <location>
        <begin position="3427"/>
        <end position="3447"/>
    </location>
</feature>
<feature type="region of interest" description="Disordered" evidence="2">
    <location>
        <begin position="2296"/>
        <end position="2321"/>
    </location>
</feature>
<gene>
    <name evidence="4" type="primary">WBGene00304692</name>
</gene>
<keyword evidence="5" id="KW-1185">Reference proteome</keyword>
<dbReference type="Pfam" id="PF17034">
    <property type="entry name" value="zinc_ribbon_16"/>
    <property type="match status" value="1"/>
</dbReference>
<name>A0A8R1V3B5_PRIPA</name>
<protein>
    <recommendedName>
        <fullName evidence="3">GATOR2 complex protein MIO zinc-ribbon like domain-containing protein</fullName>
    </recommendedName>
</protein>
<reference evidence="4" key="2">
    <citation type="submission" date="2022-06" db="UniProtKB">
        <authorList>
            <consortium name="EnsemblMetazoa"/>
        </authorList>
    </citation>
    <scope>IDENTIFICATION</scope>
    <source>
        <strain evidence="4">PS312</strain>
    </source>
</reference>
<dbReference type="SUPFAM" id="SSF50978">
    <property type="entry name" value="WD40 repeat-like"/>
    <property type="match status" value="1"/>
</dbReference>
<keyword evidence="1" id="KW-0175">Coiled coil</keyword>
<reference evidence="5" key="1">
    <citation type="journal article" date="2008" name="Nat. Genet.">
        <title>The Pristionchus pacificus genome provides a unique perspective on nematode lifestyle and parasitism.</title>
        <authorList>
            <person name="Dieterich C."/>
            <person name="Clifton S.W."/>
            <person name="Schuster L.N."/>
            <person name="Chinwalla A."/>
            <person name="Delehaunty K."/>
            <person name="Dinkelacker I."/>
            <person name="Fulton L."/>
            <person name="Fulton R."/>
            <person name="Godfrey J."/>
            <person name="Minx P."/>
            <person name="Mitreva M."/>
            <person name="Roeseler W."/>
            <person name="Tian H."/>
            <person name="Witte H."/>
            <person name="Yang S.P."/>
            <person name="Wilson R.K."/>
            <person name="Sommer R.J."/>
        </authorList>
    </citation>
    <scope>NUCLEOTIDE SEQUENCE [LARGE SCALE GENOMIC DNA]</scope>
    <source>
        <strain evidence="5">PS312</strain>
    </source>
</reference>
<dbReference type="Proteomes" id="UP000005239">
    <property type="component" value="Unassembled WGS sequence"/>
</dbReference>
<feature type="region of interest" description="Disordered" evidence="2">
    <location>
        <begin position="1635"/>
        <end position="1682"/>
    </location>
</feature>
<dbReference type="PANTHER" id="PTHR16453">
    <property type="entry name" value="WD40 DOMAIN-CONTAINING PROTEIN MIO FAMILY MEMBER"/>
    <property type="match status" value="1"/>
</dbReference>
<dbReference type="EnsemblMetazoa" id="PPA46913.1">
    <property type="protein sequence ID" value="PPA46913.1"/>
    <property type="gene ID" value="WBGene00304692"/>
</dbReference>
<feature type="region of interest" description="Disordered" evidence="2">
    <location>
        <begin position="3414"/>
        <end position="3448"/>
    </location>
</feature>
<feature type="region of interest" description="Disordered" evidence="2">
    <location>
        <begin position="2030"/>
        <end position="2058"/>
    </location>
</feature>
<dbReference type="GO" id="GO:0034198">
    <property type="term" value="P:cellular response to amino acid starvation"/>
    <property type="evidence" value="ECO:0000318"/>
    <property type="project" value="GO_Central"/>
</dbReference>
<evidence type="ECO:0000313" key="5">
    <source>
        <dbReference type="Proteomes" id="UP000005239"/>
    </source>
</evidence>
<evidence type="ECO:0000259" key="3">
    <source>
        <dbReference type="Pfam" id="PF17034"/>
    </source>
</evidence>
<feature type="coiled-coil region" evidence="1">
    <location>
        <begin position="3251"/>
        <end position="3278"/>
    </location>
</feature>
<accession>A0A8R1V3B5</accession>
<dbReference type="GO" id="GO:1904263">
    <property type="term" value="P:positive regulation of TORC1 signaling"/>
    <property type="evidence" value="ECO:0000318"/>
    <property type="project" value="GO_Central"/>
</dbReference>
<feature type="compositionally biased region" description="Basic and acidic residues" evidence="2">
    <location>
        <begin position="1664"/>
        <end position="1682"/>
    </location>
</feature>
<feature type="compositionally biased region" description="Basic residues" evidence="2">
    <location>
        <begin position="1649"/>
        <end position="1663"/>
    </location>
</feature>
<dbReference type="InterPro" id="IPR037593">
    <property type="entry name" value="MIOS/Sea4"/>
</dbReference>
<proteinExistence type="predicted"/>
<dbReference type="OrthoDB" id="311712at2759"/>
<dbReference type="PANTHER" id="PTHR16453:SF9">
    <property type="entry name" value="GATOR COMPLEX PROTEIN MIOS"/>
    <property type="match status" value="1"/>
</dbReference>
<dbReference type="InterPro" id="IPR036322">
    <property type="entry name" value="WD40_repeat_dom_sf"/>
</dbReference>
<dbReference type="GO" id="GO:0005737">
    <property type="term" value="C:cytoplasm"/>
    <property type="evidence" value="ECO:0000318"/>
    <property type="project" value="GO_Central"/>
</dbReference>
<dbReference type="InterPro" id="IPR031488">
    <property type="entry name" value="Zn_ribbon_mio"/>
</dbReference>
<organism evidence="4 5">
    <name type="scientific">Pristionchus pacificus</name>
    <name type="common">Parasitic nematode worm</name>
    <dbReference type="NCBI Taxonomy" id="54126"/>
    <lineage>
        <taxon>Eukaryota</taxon>
        <taxon>Metazoa</taxon>
        <taxon>Ecdysozoa</taxon>
        <taxon>Nematoda</taxon>
        <taxon>Chromadorea</taxon>
        <taxon>Rhabditida</taxon>
        <taxon>Rhabditina</taxon>
        <taxon>Diplogasteromorpha</taxon>
        <taxon>Diplogasteroidea</taxon>
        <taxon>Neodiplogasteridae</taxon>
        <taxon>Pristionchus</taxon>
    </lineage>
</organism>
<sequence>MAYLTSSESSGTTSSSELEFLLTSSDEDLSVELRKRNQNGKYPKKKWLKPEQQSQLLVRKDPVGLFPDHEKSTLAFKRERKLNRHHELDRDPNRGSVVSIHGKDPVNPTFENKWARTTRELQIPVIGDKRRGYAVRRKGKELRWRPDKELMGPPVEEPTSHSIYEDGYQNPTVHIPLRIEQFADASLRNTYVPIIAPRIHALEGGIVHVFDSRSLRTYRIFDKQEFDLIASLRFDEMLPEEQLTCLSFVRTRHSIGLGFADGNAAICRVEMDNSTQIGRGRHNFEYVMAPAKANLVITKIEQHPCTPRFVALSYYDTASMSYIVRVIDQDRLLDKDNNILTAGDKEKEFFSQYPDDEDQFGGCQGPFRTVDGKLSIPMKEPRQHVRILSIRIVERITDIMWFSDRRYLLMVFTEKTMRLLDISREEKKKVLKSATLAHPLTSPSTHPSLPSLFSALDRHRVLLFDRRCLKAPVSIVDVPAEALGRGTPSLAVWCPSDMNKLFIHFRASQRAAVIQFNTYPDCSKLTDGACKESEVDPVQRRLPKSTEEVGVEEFRWPYNINDEYPMTVVDHFIAEDDVDGGLMEAIPFPAEWKCAQCPLVLKPEYEVHTISFSSTSIRRVQSDPDLTSINEDGIFVHPFKRYATIARERRDSKEFLECVEWTVWDQMNSLTKKRSRRSRSEERSACPTPRKYLYGEEEDIIRPFPITKTFPYLPHFEKNEVVYPVYTSDFVDVITLETTLKMSRPLPKNVEFFHHRSPPQIPVRQEKIDYENFNTTQPPGPVMPIIKREKRFDVPLNHTRIPLSHGGMYYGIQGRPLKQMRSTIDHAKFYDTHDETRYSEMTNSKKKRLIKEKRCDEIMRILMDEEEDLMSSNDCRWIRHHESATGGCDPEDLKFDEFVQRLRKSRIHDSDDSDNASSIDLHDDSFRRANDIRDITKNDLCFVADRSIFDVTSKQKSITKAAYNTHLLELPVEDPQSLCLLAFSMEMIVQGAPSDVTLAPNSIIMKIAIDEQEPPKKQQRFGFPQVANMSAYLRSVLGMNALQSVKLGKLSGFGEFEGEDIPKGYMDTLKHLREHLEDSDANRFALDYIERLFNDNHLTNHDRGFPRRFEVPNPIYSDTTDEDDPKAKKKKIVFASHDDRPKMEQLKEKLYKKRRSKFLKRRRACEELKLEYETVFPQEEVKNQKCLLELYNKGDPKRSIIEDPVPRNVYELYSGSSDSNEEAHYLPQVTVRQPIRKIYDFEEEEQIIAKETREIQIIQKFRKQGKIPPFEFQYDQDGNMFYPKSATLKQEYNQNIQTTRTLLRRMVERDARIHELVRRREIMLDRLPEEVAEDTYDQMMSDLKVLFDELEDNECNLAMTGNYFRTRRLQRRRVYGRGWRENRKLQHKFLNQSLDLCDKICHVRQLYQEHSDDEKRRRRELRKAQKQAKMLLRAIARRDISGDYMRVIQEVQFRRHSRVRDFDLYDFLEAFEEVTLKICGRRFSSHQGIIRTMTHLRKDRFERMDPRYNDDVRPCFTDESDSDFEELQVSSVSADSSSSLSGQTLADLHRPRKLVKRRKKNIIAYSESEDNSDGTVLKLQNSPSEAEPAASCEMLEEHPDILLPNHNKIFFEDYAATLPITTLVHNPVDPLKQLASYSKKDIKPPPRLKIGRPKRIKNRKQRNKRDNMRRQAEQAELKEQRKEKEKIAMNEIVKLMSNICISSPIERETEWKRRREARMKEAIKHSAASPGRLIPYRSITRKLLDKLRIGGGPRPIRVYANGSIYPPPKIPFSRIFDKFNPYTNPFARKPAADPQRPRPRPTFLDDSSIEIAVAVDLANDKSIFPPDEFGYPLRIGERIPNNVMWMFPKYWAMRLSRRNKQNRKRKRRWLGRVQDDISQYFSRDIKRYDYGYNDDDYSNSTCSTIIDNSLLEIPELTVDELYMAKFICISNPGVQRSLSAIDLFRRDDFDLLLRPRSCIGRITDDLEPLDDVEAEFAGSQELPPPPGLTMDEDGQYVWYHDYSSFEQPRRLPTKVNEDFSDTRPLSFLLSPLHFSDDDNENEDDDITPVPPSDDQKTPTEFSINFQLHTNTPEAENIRIQPMDSEESSSKMAENESALDKRKAKLVEEHEETDEHVRERIDYLMEKLFFEELGVVPEQLKGGVSPNMTELSESFPAAWLSLNKPRKFKRTIIAHTLPTIPEGEMYEDSDNIYGTYKQMQLKTMPSIQRSDYVLSHYQPEENDEELIEERQRIRPGTPMIDIYDYDSDDESEEDMQLSENWENCESMDDLDATDIDDDLEDEQYKDDQDDMEIMECFKSESDEDPLGDSPRIDSAQEEREESIELTAIDAAATVPEAPIVTTEMINSLPVEVMFEGASMADDVSSDEAADEEVMNVFGRNLVPPPHFANKAIDIDPKALPPPPIEETPVSIELSDNEAEDEITVAEEAFDSLLDSQPSIPITVTIPDAIPRPERLLDLMPSNLIFEGVDYWGLTEAQMEDALDELISERERIREELMRPPPKKRQKYVLVHEVETGGKLKEVVELEFSSSDSESYEGDSCSKSISPDKIQLESLPTTQQSHIIYTAGKLEVSPPTPPPEKDEIYIPARDKKRIQNKIRWWREKIIDKVVEDEAWNTLLDYIKCEFHHNSYGRKPVVYVPHLNLVRGIPRHILKTYIDQMRVRRWEENDLMEMLEEQNHLFRLKASAGVLNKNPSRTMQMGHMKNESGRNLTISFSNPVSVIPTRIYQPIRSAPKKKSILKIRPLTPELPVTQPVEPALEVPVERVPTTEFVFKKTMKKIELPHPDDTKFPTEQGYTVQEAVKFRFGAHKNLLRPGTERHQTRFIYKCRGIPGIIHIAMKEQRVKKEYIKDTALLGGFYFMRSKERISVLRAVGLCDYKSDQIAELLETRRMKHENPIALALMSLIMGQGTYTINFLTRVQRDGWYGHRLEDRRARNEADAIIRYFLLYCEWRTESQRLSYCERNSLRRGLLDKYLAYKQLEDACIFTRCMMAFLLNLAYSETRHFVDDVVLCKQVPMMFRVAFATLFCETTAEWQQTLLELLKELSPHDIQRFAFTGVGRHPDSMNAILEFAKHTSDVQFASFLFIIGECFDVQPFVKCPRYYEKRAIDQHNPRREVYKYWFALNNEMDSSVDRERRLNVYGELIKCQSALLGYTLKHDLYQVMKEKARPPMEQSFPVALLYPQTDMKILDQMAYEVMRHYAYVLQITHNWIAAAQVMYVMKQSETLGIKARFETEVDLACSFCCTTLSYGRKKARLIKKEEKKKLEDARERHMEAQRRRMEQGLAPQPFTGGPKKGPIKDIPDDVDTKIRAIACLACKKPLPRCAICFNHMFNPIANEDGLRGEQVGFGFAACRRCHHGGHPDHLDIWFRENYRCPVSQCNCECDYDNFWDTLTLHESLDYKLLGAPQLTLGIHQGPDPVPPSSVNSDEDSEAIEEEDSIDEEEKELDDAKKRIGYGRISID</sequence>
<dbReference type="CDD" id="cd16691">
    <property type="entry name" value="mRING-H2-C3H3C2_Mio"/>
    <property type="match status" value="1"/>
</dbReference>
<feature type="region of interest" description="Disordered" evidence="2">
    <location>
        <begin position="2072"/>
        <end position="2100"/>
    </location>
</feature>
<evidence type="ECO:0000256" key="1">
    <source>
        <dbReference type="SAM" id="Coils"/>
    </source>
</evidence>
<feature type="compositionally biased region" description="Acidic residues" evidence="2">
    <location>
        <begin position="2037"/>
        <end position="2046"/>
    </location>
</feature>